<accession>A0ABR7LLH6</accession>
<evidence type="ECO:0000313" key="2">
    <source>
        <dbReference type="EMBL" id="MBC6465585.1"/>
    </source>
</evidence>
<gene>
    <name evidence="2" type="ORF">HKK74_08765</name>
</gene>
<organism evidence="2 3">
    <name type="scientific">Actinomadura alba</name>
    <dbReference type="NCBI Taxonomy" id="406431"/>
    <lineage>
        <taxon>Bacteria</taxon>
        <taxon>Bacillati</taxon>
        <taxon>Actinomycetota</taxon>
        <taxon>Actinomycetes</taxon>
        <taxon>Streptosporangiales</taxon>
        <taxon>Thermomonosporaceae</taxon>
        <taxon>Actinomadura</taxon>
    </lineage>
</organism>
<dbReference type="Proteomes" id="UP000805614">
    <property type="component" value="Unassembled WGS sequence"/>
</dbReference>
<feature type="transmembrane region" description="Helical" evidence="1">
    <location>
        <begin position="12"/>
        <end position="30"/>
    </location>
</feature>
<dbReference type="RefSeq" id="WP_187242563.1">
    <property type="nucleotide sequence ID" value="NZ_BAAAOK010000015.1"/>
</dbReference>
<protein>
    <submittedName>
        <fullName evidence="2">Uncharacterized protein</fullName>
    </submittedName>
</protein>
<sequence length="56" mass="5853">MNIAGQHIGSLSMFLFAVAVFFVTGVVVFVRQGVKFLAVVAFIAAALALTAGVLRL</sequence>
<keyword evidence="1" id="KW-1133">Transmembrane helix</keyword>
<keyword evidence="1" id="KW-0472">Membrane</keyword>
<keyword evidence="3" id="KW-1185">Reference proteome</keyword>
<proteinExistence type="predicted"/>
<keyword evidence="1" id="KW-0812">Transmembrane</keyword>
<comment type="caution">
    <text evidence="2">The sequence shown here is derived from an EMBL/GenBank/DDBJ whole genome shotgun (WGS) entry which is preliminary data.</text>
</comment>
<evidence type="ECO:0000313" key="3">
    <source>
        <dbReference type="Proteomes" id="UP000805614"/>
    </source>
</evidence>
<evidence type="ECO:0000256" key="1">
    <source>
        <dbReference type="SAM" id="Phobius"/>
    </source>
</evidence>
<reference evidence="2 3" key="1">
    <citation type="submission" date="2020-06" db="EMBL/GenBank/DDBJ databases">
        <title>Actinomadura xiongansis sp. nov., isolated from soil of Baiyangdian.</title>
        <authorList>
            <person name="Zhang X."/>
        </authorList>
    </citation>
    <scope>NUCLEOTIDE SEQUENCE [LARGE SCALE GENOMIC DNA]</scope>
    <source>
        <strain evidence="2 3">HBUM206468</strain>
    </source>
</reference>
<name>A0ABR7LLH6_9ACTN</name>
<feature type="transmembrane region" description="Helical" evidence="1">
    <location>
        <begin position="36"/>
        <end position="54"/>
    </location>
</feature>
<dbReference type="EMBL" id="JABVEC010000004">
    <property type="protein sequence ID" value="MBC6465585.1"/>
    <property type="molecule type" value="Genomic_DNA"/>
</dbReference>